<reference evidence="2" key="1">
    <citation type="journal article" date="2020" name="mSystems">
        <title>Genome- and Community-Level Interaction Insights into Carbon Utilization and Element Cycling Functions of Hydrothermarchaeota in Hydrothermal Sediment.</title>
        <authorList>
            <person name="Zhou Z."/>
            <person name="Liu Y."/>
            <person name="Xu W."/>
            <person name="Pan J."/>
            <person name="Luo Z.H."/>
            <person name="Li M."/>
        </authorList>
    </citation>
    <scope>NUCLEOTIDE SEQUENCE [LARGE SCALE GENOMIC DNA]</scope>
    <source>
        <strain evidence="2">HyVt-185</strain>
    </source>
</reference>
<dbReference type="Proteomes" id="UP000885863">
    <property type="component" value="Unassembled WGS sequence"/>
</dbReference>
<keyword evidence="1" id="KW-0472">Membrane</keyword>
<organism evidence="2">
    <name type="scientific">Candidatus Syntropharchaeum butanivorans</name>
    <dbReference type="NCBI Taxonomy" id="1839936"/>
    <lineage>
        <taxon>Archaea</taxon>
        <taxon>Methanobacteriati</taxon>
        <taxon>Methanobacteriota</taxon>
        <taxon>Stenosarchaea group</taxon>
        <taxon>Methanomicrobia</taxon>
        <taxon>Methanosarcinales</taxon>
        <taxon>ANME-2 cluster</taxon>
        <taxon>Candidatus Syntropharchaeum</taxon>
    </lineage>
</organism>
<evidence type="ECO:0000313" key="2">
    <source>
        <dbReference type="EMBL" id="HDM36719.1"/>
    </source>
</evidence>
<sequence length="123" mass="14381">MTDMPCNSQTRALTHGDILKAFRKGLRNGNWRRLSKRERALYMASLWYARVQGMIVNGLIVSKLMVLIDRLTETIGKRIFMRGFEKAIEILDKYGEYGVFSWAPSMKKWLKDPDYIFWLGRSG</sequence>
<protein>
    <submittedName>
        <fullName evidence="2">Uncharacterized protein</fullName>
    </submittedName>
</protein>
<dbReference type="EMBL" id="DQZR01000240">
    <property type="protein sequence ID" value="HDM36719.1"/>
    <property type="molecule type" value="Genomic_DNA"/>
</dbReference>
<accession>A0A7C1B490</accession>
<keyword evidence="1" id="KW-1133">Transmembrane helix</keyword>
<feature type="transmembrane region" description="Helical" evidence="1">
    <location>
        <begin position="47"/>
        <end position="68"/>
    </location>
</feature>
<name>A0A7C1B490_9EURY</name>
<keyword evidence="1" id="KW-0812">Transmembrane</keyword>
<evidence type="ECO:0000256" key="1">
    <source>
        <dbReference type="SAM" id="Phobius"/>
    </source>
</evidence>
<gene>
    <name evidence="2" type="ORF">ENG09_05685</name>
</gene>
<dbReference type="AlphaFoldDB" id="A0A7C1B490"/>
<proteinExistence type="predicted"/>
<comment type="caution">
    <text evidence="2">The sequence shown here is derived from an EMBL/GenBank/DDBJ whole genome shotgun (WGS) entry which is preliminary data.</text>
</comment>